<organism evidence="10 11">
    <name type="scientific">Engystomops pustulosus</name>
    <name type="common">Tungara frog</name>
    <name type="synonym">Physalaemus pustulosus</name>
    <dbReference type="NCBI Taxonomy" id="76066"/>
    <lineage>
        <taxon>Eukaryota</taxon>
        <taxon>Metazoa</taxon>
        <taxon>Chordata</taxon>
        <taxon>Craniata</taxon>
        <taxon>Vertebrata</taxon>
        <taxon>Euteleostomi</taxon>
        <taxon>Amphibia</taxon>
        <taxon>Batrachia</taxon>
        <taxon>Anura</taxon>
        <taxon>Neobatrachia</taxon>
        <taxon>Hyloidea</taxon>
        <taxon>Leptodactylidae</taxon>
        <taxon>Leiuperinae</taxon>
        <taxon>Engystomops</taxon>
    </lineage>
</organism>
<keyword evidence="3" id="KW-0145">Chemotaxis</keyword>
<evidence type="ECO:0000313" key="11">
    <source>
        <dbReference type="Proteomes" id="UP000824782"/>
    </source>
</evidence>
<dbReference type="InterPro" id="IPR039809">
    <property type="entry name" value="Chemokine_b/g/d"/>
</dbReference>
<proteinExistence type="inferred from homology"/>
<reference evidence="10" key="1">
    <citation type="thesis" date="2020" institute="ProQuest LLC" country="789 East Eisenhower Parkway, Ann Arbor, MI, USA">
        <title>Comparative Genomics and Chromosome Evolution.</title>
        <authorList>
            <person name="Mudd A.B."/>
        </authorList>
    </citation>
    <scope>NUCLEOTIDE SEQUENCE</scope>
    <source>
        <strain evidence="10">237g6f4</strain>
        <tissue evidence="10">Blood</tissue>
    </source>
</reference>
<dbReference type="InterPro" id="IPR001811">
    <property type="entry name" value="Chemokine_IL8-like_dom"/>
</dbReference>
<dbReference type="GO" id="GO:0006955">
    <property type="term" value="P:immune response"/>
    <property type="evidence" value="ECO:0007669"/>
    <property type="project" value="InterPro"/>
</dbReference>
<protein>
    <recommendedName>
        <fullName evidence="9">Chemokine interleukin-8-like domain-containing protein</fullName>
    </recommendedName>
</protein>
<dbReference type="CDD" id="cd00273">
    <property type="entry name" value="Chemokine_CXC"/>
    <property type="match status" value="1"/>
</dbReference>
<dbReference type="Proteomes" id="UP000824782">
    <property type="component" value="Unassembled WGS sequence"/>
</dbReference>
<evidence type="ECO:0000256" key="3">
    <source>
        <dbReference type="ARBA" id="ARBA00022500"/>
    </source>
</evidence>
<dbReference type="Pfam" id="PF00048">
    <property type="entry name" value="IL8"/>
    <property type="match status" value="1"/>
</dbReference>
<evidence type="ECO:0000313" key="10">
    <source>
        <dbReference type="EMBL" id="KAG8593421.1"/>
    </source>
</evidence>
<evidence type="ECO:0000256" key="2">
    <source>
        <dbReference type="ARBA" id="ARBA00010665"/>
    </source>
</evidence>
<dbReference type="InterPro" id="IPR036048">
    <property type="entry name" value="Interleukin_8-like_sf"/>
</dbReference>
<gene>
    <name evidence="10" type="ORF">GDO81_000825</name>
</gene>
<dbReference type="GO" id="GO:0005615">
    <property type="term" value="C:extracellular space"/>
    <property type="evidence" value="ECO:0007669"/>
    <property type="project" value="UniProtKB-KW"/>
</dbReference>
<keyword evidence="6 8" id="KW-0732">Signal</keyword>
<dbReference type="PANTHER" id="PTHR12015">
    <property type="entry name" value="SMALL INDUCIBLE CYTOKINE A"/>
    <property type="match status" value="1"/>
</dbReference>
<evidence type="ECO:0000256" key="6">
    <source>
        <dbReference type="ARBA" id="ARBA00022729"/>
    </source>
</evidence>
<evidence type="ECO:0000256" key="7">
    <source>
        <dbReference type="ARBA" id="ARBA00023157"/>
    </source>
</evidence>
<comment type="subcellular location">
    <subcellularLocation>
        <location evidence="1">Secreted</location>
    </subcellularLocation>
</comment>
<dbReference type="GO" id="GO:0006952">
    <property type="term" value="P:defense response"/>
    <property type="evidence" value="ECO:0007669"/>
    <property type="project" value="InterPro"/>
</dbReference>
<evidence type="ECO:0000256" key="1">
    <source>
        <dbReference type="ARBA" id="ARBA00004613"/>
    </source>
</evidence>
<evidence type="ECO:0000256" key="8">
    <source>
        <dbReference type="SAM" id="SignalP"/>
    </source>
</evidence>
<comment type="similarity">
    <text evidence="2">Belongs to the intercrine alpha (chemokine CxC) family.</text>
</comment>
<accession>A0AAV7D9C2</accession>
<dbReference type="AlphaFoldDB" id="A0AAV7D9C2"/>
<evidence type="ECO:0000256" key="4">
    <source>
        <dbReference type="ARBA" id="ARBA00022514"/>
    </source>
</evidence>
<name>A0AAV7D9C2_ENGPU</name>
<dbReference type="EMBL" id="WNYA01000001">
    <property type="protein sequence ID" value="KAG8593421.1"/>
    <property type="molecule type" value="Genomic_DNA"/>
</dbReference>
<dbReference type="PANTHER" id="PTHR12015:SF191">
    <property type="entry name" value="C-X-C MOTIF CHEMOKINE 11"/>
    <property type="match status" value="1"/>
</dbReference>
<keyword evidence="4" id="KW-0202">Cytokine</keyword>
<dbReference type="GO" id="GO:0008009">
    <property type="term" value="F:chemokine activity"/>
    <property type="evidence" value="ECO:0007669"/>
    <property type="project" value="InterPro"/>
</dbReference>
<dbReference type="Gene3D" id="2.40.50.40">
    <property type="match status" value="1"/>
</dbReference>
<comment type="caution">
    <text evidence="10">The sequence shown here is derived from an EMBL/GenBank/DDBJ whole genome shotgun (WGS) entry which is preliminary data.</text>
</comment>
<keyword evidence="5" id="KW-0964">Secreted</keyword>
<evidence type="ECO:0000256" key="5">
    <source>
        <dbReference type="ARBA" id="ARBA00022525"/>
    </source>
</evidence>
<dbReference type="PROSITE" id="PS51257">
    <property type="entry name" value="PROKAR_LIPOPROTEIN"/>
    <property type="match status" value="1"/>
</dbReference>
<feature type="chain" id="PRO_5043496333" description="Chemokine interleukin-8-like domain-containing protein" evidence="8">
    <location>
        <begin position="22"/>
        <end position="100"/>
    </location>
</feature>
<dbReference type="SUPFAM" id="SSF54117">
    <property type="entry name" value="Interleukin 8-like chemokines"/>
    <property type="match status" value="1"/>
</dbReference>
<dbReference type="InterPro" id="IPR033899">
    <property type="entry name" value="CXC_Chemokine_domain"/>
</dbReference>
<dbReference type="SMART" id="SM00199">
    <property type="entry name" value="SCY"/>
    <property type="match status" value="1"/>
</dbReference>
<feature type="domain" description="Chemokine interleukin-8-like" evidence="9">
    <location>
        <begin position="27"/>
        <end position="90"/>
    </location>
</feature>
<sequence length="100" mass="11340">MYRPVILVLCSLILLQACVQGMSPLGMRRCLCKGPGANYADLKQIKKFEVFPPSSKCEKMEVIVKFKHRGRRGMCLNPDSKFAKKLMEFAKKKSSGKKEN</sequence>
<evidence type="ECO:0000259" key="9">
    <source>
        <dbReference type="SMART" id="SM00199"/>
    </source>
</evidence>
<keyword evidence="11" id="KW-1185">Reference proteome</keyword>
<feature type="signal peptide" evidence="8">
    <location>
        <begin position="1"/>
        <end position="21"/>
    </location>
</feature>
<keyword evidence="7" id="KW-1015">Disulfide bond</keyword>